<sequence>MKGDSLFERLVLSLVFLLCLGASAHAQLPSGLNPSAIADGAKIVLTARVNDAPKVTEAREWQLQDREPIQGRLVQWIGPDDWIHLEVRSRKFQSFPLRQFSDSDREFIEKTLEPWRSLVDRLREAFPIRDEGGKAWMQGDRELNNASLLLVEDDISYWNIQQQLIAIPLASFRGEQRDLMRERLNVLDKLSKWQTAVPGVEFRAALLGQVNDAFVFGRIWKPYASHPVMARFRVRKSMLAEADRERAADWLQTGKVKQVPGLEQTDLWCWPGRLGMLGPGKPLEIVEDESDPSKSKVSWFVPDHRPERARFRKFRIKRWESLGSFTGPSELDLRRVLLERKMNELDEEVSPEQIAKSWDEQRQELVDSNPFRYLNTCGAWRLKDTASNTRFTATLIGEEHPYYVYRFDAENSTVAILKAELTEPWRAAAEQSVRGLNEYFEAHPKEKRPSLHAEYFLVRRSHSMVLAIKPLEMTNETSLKVKMANRDTPVGLPVDQLHFVDAMEMKLMMLEADPTASTKGLPELAKTSREDRIQWIKLQEHFEKKIIFEMQLPSAKAMEDWLASWHKQPYRAQVGFDGVVVGQHLDSWIMRDGTVDFLVDRELLTDRANEQASQQWQALKEQFPNQAIPIAIPTLRIYGLMGKQPLPPAEDPSWNDSDQFLFTDEEGKRQTIPGTAFSHLEKLELEVQLRSEAEVRQTVSTDDEYAATQEVDQFQEVLRGELEEELRNLPKPPSFLTWKLVDSNQLFTANFDRFDGDDAIMRGMVGGHFRIARSLFAEHDWKTMEEMAAEFREQGKAGSTDGLDPSTITHRVIRRADGWTTLPATPIRANRYYIYFEGENESVIRLSVDELHPVDGPKLRGELYRREHGIEWDDQVDERLAQPVTEDEVIARPATLDAEYRERLELLRRGFSRQWKETRLALSPGQTVLQMSVDGAFLLIAGNNPAVVDRSGNIVHRIPSRLDGQHPVYLSPDGNRLIGFERGVLTLWDLQQGTKLASYQAVKPPLASAQSADGDRIFFTTHDGWIYLLDLASLEVKQSRIELLDGERMTSELWCSRDGANFIATSNQNMYLLKVDETTGKIANQAQLTRLPKVRALAVLDKRAWVSTDEKPWAIDFGVEEGEVVHATRRLSIVPYWMDNVPVEEGLSQIRVMGMLPGLAGSPDPFAFIANFDLNGDRMGMVEYVNCDLTQPAMIAASGKAMVFRRGDEWIHAAAPERIRASRILRVLAEDLVDRDQIDQLDAAFAYLRTPAIAAVSEYPDELSEEFLSALDIVSKEYGWVHGGDARIRKELWLKRAGERMPRSIVIPMLRAQHHRDLAWEARGTGFVNTVSKDDMRVFHEQLGVALEHLKPLLKKQQPATRVFSLALGISMGLSAPKSAVGELTRRAMQSPAKGSLSVHSSAVTYLLPRWYGNPGDFENYIEAVCDQLGGAEGDAMYSRLMVSTARFYPRGQPASDFMRVDPERVLAGMDAYYAKEKTSVHWFELAEEFFQREADAERLSKLRQLIQRHRIYLFKWSR</sequence>
<dbReference type="Proteomes" id="UP000036367">
    <property type="component" value="Unassembled WGS sequence"/>
</dbReference>
<evidence type="ECO:0000313" key="3">
    <source>
        <dbReference type="Proteomes" id="UP000036367"/>
    </source>
</evidence>
<feature type="signal peptide" evidence="1">
    <location>
        <begin position="1"/>
        <end position="26"/>
    </location>
</feature>
<dbReference type="STRING" id="595434.RISK_004571"/>
<feature type="chain" id="PRO_5005250105" evidence="1">
    <location>
        <begin position="27"/>
        <end position="1519"/>
    </location>
</feature>
<accession>A0A0J1ECE5</accession>
<reference evidence="2" key="1">
    <citation type="submission" date="2015-05" db="EMBL/GenBank/DDBJ databases">
        <title>Permanent draft genome of Rhodopirellula islandicus K833.</title>
        <authorList>
            <person name="Kizina J."/>
            <person name="Richter M."/>
            <person name="Glockner F.O."/>
            <person name="Harder J."/>
        </authorList>
    </citation>
    <scope>NUCLEOTIDE SEQUENCE [LARGE SCALE GENOMIC DNA]</scope>
    <source>
        <strain evidence="2">K833</strain>
    </source>
</reference>
<dbReference type="InterPro" id="IPR015943">
    <property type="entry name" value="WD40/YVTN_repeat-like_dom_sf"/>
</dbReference>
<dbReference type="PATRIC" id="fig|595434.4.peg.4345"/>
<protein>
    <submittedName>
        <fullName evidence="2">Uncharacterized protein</fullName>
    </submittedName>
</protein>
<dbReference type="Gene3D" id="2.130.10.10">
    <property type="entry name" value="YVTN repeat-like/Quinoprotein amine dehydrogenase"/>
    <property type="match status" value="1"/>
</dbReference>
<proteinExistence type="predicted"/>
<gene>
    <name evidence="2" type="ORF">RISK_004571</name>
</gene>
<dbReference type="SUPFAM" id="SSF50969">
    <property type="entry name" value="YVTN repeat-like/Quinoprotein amine dehydrogenase"/>
    <property type="match status" value="1"/>
</dbReference>
<keyword evidence="3" id="KW-1185">Reference proteome</keyword>
<name>A0A0J1ECE5_RHOIS</name>
<keyword evidence="1" id="KW-0732">Signal</keyword>
<comment type="caution">
    <text evidence="2">The sequence shown here is derived from an EMBL/GenBank/DDBJ whole genome shotgun (WGS) entry which is preliminary data.</text>
</comment>
<dbReference type="EMBL" id="LECT01000038">
    <property type="protein sequence ID" value="KLU03259.1"/>
    <property type="molecule type" value="Genomic_DNA"/>
</dbReference>
<evidence type="ECO:0000313" key="2">
    <source>
        <dbReference type="EMBL" id="KLU03259.1"/>
    </source>
</evidence>
<dbReference type="InterPro" id="IPR011044">
    <property type="entry name" value="Quino_amine_DH_bsu"/>
</dbReference>
<evidence type="ECO:0000256" key="1">
    <source>
        <dbReference type="SAM" id="SignalP"/>
    </source>
</evidence>
<organism evidence="2 3">
    <name type="scientific">Rhodopirellula islandica</name>
    <dbReference type="NCBI Taxonomy" id="595434"/>
    <lineage>
        <taxon>Bacteria</taxon>
        <taxon>Pseudomonadati</taxon>
        <taxon>Planctomycetota</taxon>
        <taxon>Planctomycetia</taxon>
        <taxon>Pirellulales</taxon>
        <taxon>Pirellulaceae</taxon>
        <taxon>Rhodopirellula</taxon>
    </lineage>
</organism>